<accession>A0ACC6ME23</accession>
<name>A0ACC6ME23_MYCPF</name>
<organism evidence="1 2">
    <name type="scientific">Mycolicibacterium parafortuitum</name>
    <name type="common">Mycobacterium parafortuitum</name>
    <dbReference type="NCBI Taxonomy" id="39692"/>
    <lineage>
        <taxon>Bacteria</taxon>
        <taxon>Bacillati</taxon>
        <taxon>Actinomycetota</taxon>
        <taxon>Actinomycetes</taxon>
        <taxon>Mycobacteriales</taxon>
        <taxon>Mycobacteriaceae</taxon>
        <taxon>Mycolicibacterium</taxon>
    </lineage>
</organism>
<keyword evidence="2" id="KW-1185">Reference proteome</keyword>
<evidence type="ECO:0000313" key="2">
    <source>
        <dbReference type="Proteomes" id="UP001289645"/>
    </source>
</evidence>
<evidence type="ECO:0000313" key="1">
    <source>
        <dbReference type="EMBL" id="MDZ5085244.1"/>
    </source>
</evidence>
<comment type="caution">
    <text evidence="1">The sequence shown here is derived from an EMBL/GenBank/DDBJ whole genome shotgun (WGS) entry which is preliminary data.</text>
</comment>
<reference evidence="1 2" key="1">
    <citation type="journal article" date="2021" name="Chemosphere">
        <title>Bioballs carrying a syntrophic Rhodococcus and Mycolicibacterium consortium for simultaneous sorption and biodegradation of fuel oil in contaminated freshwater.</title>
        <authorList>
            <person name="Naloka K."/>
            <person name="Polrit D."/>
            <person name="Muangchinda C."/>
            <person name="Thoetkiattikul H."/>
            <person name="Pinyakong O."/>
        </authorList>
    </citation>
    <scope>NUCLEOTIDE SEQUENCE [LARGE SCALE GENOMIC DNA]</scope>
    <source>
        <strain evidence="1 2">J101</strain>
    </source>
</reference>
<gene>
    <name evidence="1" type="ORF">OHX15_07575</name>
</gene>
<protein>
    <submittedName>
        <fullName evidence="1">Uncharacterized protein</fullName>
    </submittedName>
</protein>
<dbReference type="EMBL" id="JAOXLN010000006">
    <property type="protein sequence ID" value="MDZ5085244.1"/>
    <property type="molecule type" value="Genomic_DNA"/>
</dbReference>
<sequence>MLYVVYTAPPSDRTWGLARDTTESVVDPGPWTNDDEAARYYYLVDFEENQPSTSFRRPGDDDSIWWFGHPRNGLPERPSDLPKRARHRMTASPNTQGSSQETHIEPRRYGNRFE</sequence>
<proteinExistence type="predicted"/>
<dbReference type="Proteomes" id="UP001289645">
    <property type="component" value="Unassembled WGS sequence"/>
</dbReference>